<accession>A0A0R2JIW4</accession>
<comment type="caution">
    <text evidence="2">The sequence shown here is derived from an EMBL/GenBank/DDBJ whole genome shotgun (WGS) entry which is preliminary data.</text>
</comment>
<reference evidence="2 3" key="1">
    <citation type="journal article" date="2015" name="Genome Announc.">
        <title>Expanding the biotechnology potential of lactobacilli through comparative genomics of 213 strains and associated genera.</title>
        <authorList>
            <person name="Sun Z."/>
            <person name="Harris H.M."/>
            <person name="McCann A."/>
            <person name="Guo C."/>
            <person name="Argimon S."/>
            <person name="Zhang W."/>
            <person name="Yang X."/>
            <person name="Jeffery I.B."/>
            <person name="Cooney J.C."/>
            <person name="Kagawa T.F."/>
            <person name="Liu W."/>
            <person name="Song Y."/>
            <person name="Salvetti E."/>
            <person name="Wrobel A."/>
            <person name="Rasinkangas P."/>
            <person name="Parkhill J."/>
            <person name="Rea M.C."/>
            <person name="O'Sullivan O."/>
            <person name="Ritari J."/>
            <person name="Douillard F.P."/>
            <person name="Paul Ross R."/>
            <person name="Yang R."/>
            <person name="Briner A.E."/>
            <person name="Felis G.E."/>
            <person name="de Vos W.M."/>
            <person name="Barrangou R."/>
            <person name="Klaenhammer T.R."/>
            <person name="Caufield P.W."/>
            <person name="Cui Y."/>
            <person name="Zhang H."/>
            <person name="O'Toole P.W."/>
        </authorList>
    </citation>
    <scope>NUCLEOTIDE SEQUENCE [LARGE SCALE GENOMIC DNA]</scope>
    <source>
        <strain evidence="2 3">DSM 20014</strain>
    </source>
</reference>
<keyword evidence="3" id="KW-1185">Reference proteome</keyword>
<evidence type="ECO:0000313" key="2">
    <source>
        <dbReference type="EMBL" id="KRN77230.1"/>
    </source>
</evidence>
<feature type="transmembrane region" description="Helical" evidence="1">
    <location>
        <begin position="44"/>
        <end position="62"/>
    </location>
</feature>
<keyword evidence="1" id="KW-1133">Transmembrane helix</keyword>
<dbReference type="EMBL" id="JQCD01000022">
    <property type="protein sequence ID" value="KRN77230.1"/>
    <property type="molecule type" value="Genomic_DNA"/>
</dbReference>
<dbReference type="Proteomes" id="UP000051673">
    <property type="component" value="Unassembled WGS sequence"/>
</dbReference>
<proteinExistence type="predicted"/>
<dbReference type="STRING" id="1620.IV67_GL000015"/>
<feature type="transmembrane region" description="Helical" evidence="1">
    <location>
        <begin position="20"/>
        <end position="37"/>
    </location>
</feature>
<feature type="transmembrane region" description="Helical" evidence="1">
    <location>
        <begin position="68"/>
        <end position="87"/>
    </location>
</feature>
<keyword evidence="1" id="KW-0812">Transmembrane</keyword>
<evidence type="ECO:0000256" key="1">
    <source>
        <dbReference type="SAM" id="Phobius"/>
    </source>
</evidence>
<gene>
    <name evidence="2" type="ORF">IV67_GL000015</name>
</gene>
<protein>
    <recommendedName>
        <fullName evidence="4">DUF2628 domain-containing protein</fullName>
    </recommendedName>
</protein>
<evidence type="ECO:0000313" key="3">
    <source>
        <dbReference type="Proteomes" id="UP000051673"/>
    </source>
</evidence>
<organism evidence="2 3">
    <name type="scientific">Weissella minor</name>
    <dbReference type="NCBI Taxonomy" id="1620"/>
    <lineage>
        <taxon>Bacteria</taxon>
        <taxon>Bacillati</taxon>
        <taxon>Bacillota</taxon>
        <taxon>Bacilli</taxon>
        <taxon>Lactobacillales</taxon>
        <taxon>Lactobacillaceae</taxon>
        <taxon>Weissella</taxon>
    </lineage>
</organism>
<evidence type="ECO:0008006" key="4">
    <source>
        <dbReference type="Google" id="ProtNLM"/>
    </source>
</evidence>
<name>A0A0R2JIW4_9LACO</name>
<dbReference type="AlphaFoldDB" id="A0A0R2JIW4"/>
<dbReference type="PATRIC" id="fig|1620.3.peg.15"/>
<keyword evidence="1" id="KW-0472">Membrane</keyword>
<sequence>MKGYLIMQITLSNGNETKTPKVGFSWTVLLFGFFVPLLRKDFKWAIIIFLSQFILGGGPILLGDSDRSFIALVANLVFSFIYNKLYIKELIKNGYKPSNEASKKVLDDKSINY</sequence>